<protein>
    <recommendedName>
        <fullName evidence="5">CUB domain-containing protein</fullName>
    </recommendedName>
</protein>
<evidence type="ECO:0000256" key="4">
    <source>
        <dbReference type="SAM" id="MobiDB-lite"/>
    </source>
</evidence>
<dbReference type="SUPFAM" id="SSF49854">
    <property type="entry name" value="Spermadhesin, CUB domain"/>
    <property type="match status" value="2"/>
</dbReference>
<feature type="domain" description="CUB" evidence="5">
    <location>
        <begin position="1"/>
        <end position="90"/>
    </location>
</feature>
<dbReference type="Pfam" id="PF00431">
    <property type="entry name" value="CUB"/>
    <property type="match status" value="2"/>
</dbReference>
<dbReference type="OMA" id="YPEAVEC"/>
<dbReference type="PROSITE" id="PS01180">
    <property type="entry name" value="CUB"/>
    <property type="match status" value="2"/>
</dbReference>
<feature type="region of interest" description="Disordered" evidence="4">
    <location>
        <begin position="222"/>
        <end position="254"/>
    </location>
</feature>
<dbReference type="InParanoid" id="A0A7M7NSJ8"/>
<dbReference type="AlphaFoldDB" id="A0A7M7NSJ8"/>
<dbReference type="PANTHER" id="PTHR24251">
    <property type="entry name" value="OVOCHYMASE-RELATED"/>
    <property type="match status" value="1"/>
</dbReference>
<name>A0A7M7NSJ8_STRPU</name>
<evidence type="ECO:0000256" key="1">
    <source>
        <dbReference type="ARBA" id="ARBA00022737"/>
    </source>
</evidence>
<evidence type="ECO:0000256" key="3">
    <source>
        <dbReference type="PROSITE-ProRule" id="PRU00059"/>
    </source>
</evidence>
<dbReference type="KEGG" id="spu:105445429"/>
<dbReference type="InterPro" id="IPR000859">
    <property type="entry name" value="CUB_dom"/>
</dbReference>
<dbReference type="CDD" id="cd00041">
    <property type="entry name" value="CUB"/>
    <property type="match status" value="2"/>
</dbReference>
<comment type="caution">
    <text evidence="3">Lacks conserved residue(s) required for the propagation of feature annotation.</text>
</comment>
<dbReference type="FunFam" id="2.60.120.290:FF:000068">
    <property type="entry name" value="Metalloendopeptidase"/>
    <property type="match status" value="1"/>
</dbReference>
<dbReference type="EnsemblMetazoa" id="XM_030984940">
    <property type="protein sequence ID" value="XP_030840800"/>
    <property type="gene ID" value="LOC105445429"/>
</dbReference>
<evidence type="ECO:0000313" key="7">
    <source>
        <dbReference type="Proteomes" id="UP000007110"/>
    </source>
</evidence>
<dbReference type="OrthoDB" id="431034at2759"/>
<keyword evidence="2" id="KW-1015">Disulfide bond</keyword>
<feature type="domain" description="CUB" evidence="5">
    <location>
        <begin position="97"/>
        <end position="210"/>
    </location>
</feature>
<keyword evidence="7" id="KW-1185">Reference proteome</keyword>
<dbReference type="Gene3D" id="2.60.120.290">
    <property type="entry name" value="Spermadhesin, CUB domain"/>
    <property type="match status" value="2"/>
</dbReference>
<accession>A0A7M7NSJ8</accession>
<feature type="compositionally biased region" description="Basic and acidic residues" evidence="4">
    <location>
        <begin position="233"/>
        <end position="254"/>
    </location>
</feature>
<dbReference type="PANTHER" id="PTHR24251:SF50">
    <property type="entry name" value="ATTRACTIN-LIKE 1A"/>
    <property type="match status" value="1"/>
</dbReference>
<dbReference type="Proteomes" id="UP000007110">
    <property type="component" value="Unassembled WGS sequence"/>
</dbReference>
<organism evidence="6 7">
    <name type="scientific">Strongylocentrotus purpuratus</name>
    <name type="common">Purple sea urchin</name>
    <dbReference type="NCBI Taxonomy" id="7668"/>
    <lineage>
        <taxon>Eukaryota</taxon>
        <taxon>Metazoa</taxon>
        <taxon>Echinodermata</taxon>
        <taxon>Eleutherozoa</taxon>
        <taxon>Echinozoa</taxon>
        <taxon>Echinoidea</taxon>
        <taxon>Euechinoidea</taxon>
        <taxon>Echinacea</taxon>
        <taxon>Camarodonta</taxon>
        <taxon>Echinidea</taxon>
        <taxon>Strongylocentrotidae</taxon>
        <taxon>Strongylocentrotus</taxon>
    </lineage>
</organism>
<dbReference type="SMART" id="SM00042">
    <property type="entry name" value="CUB"/>
    <property type="match status" value="2"/>
</dbReference>
<dbReference type="RefSeq" id="XP_030840800.1">
    <property type="nucleotide sequence ID" value="XM_030984940.1"/>
</dbReference>
<sequence length="254" mass="28484">MSDNIVFALAPTSYTVLFTFIELDIEDHFDCRYDWVGLYDGPNDGFPSLRYFCGHFPGVSMVSHGPYMTVIFSSDGSKNDRGYKASFDFVQENDGTCNAMYTTAPGEVTSPNYPFEYPEAVECVTHIQAPMGQIVSLVFFDMGIEFNDECIYDSVIVYDGAGDLAPEIGRFCGEEVPTEELISSGHDMTIVFSSDGSITSTGFRVIFNFRANSAWSDLEGLRSETRPSQVTNQREEHLTHPRRPLHDRFDNRAS</sequence>
<proteinExistence type="predicted"/>
<keyword evidence="1" id="KW-0677">Repeat</keyword>
<dbReference type="InterPro" id="IPR035914">
    <property type="entry name" value="Sperma_CUB_dom_sf"/>
</dbReference>
<evidence type="ECO:0000313" key="6">
    <source>
        <dbReference type="EnsemblMetazoa" id="XP_030840800"/>
    </source>
</evidence>
<evidence type="ECO:0000259" key="5">
    <source>
        <dbReference type="PROSITE" id="PS01180"/>
    </source>
</evidence>
<evidence type="ECO:0000256" key="2">
    <source>
        <dbReference type="ARBA" id="ARBA00023157"/>
    </source>
</evidence>
<dbReference type="GeneID" id="105445429"/>
<reference evidence="7" key="1">
    <citation type="submission" date="2015-02" db="EMBL/GenBank/DDBJ databases">
        <title>Genome sequencing for Strongylocentrotus purpuratus.</title>
        <authorList>
            <person name="Murali S."/>
            <person name="Liu Y."/>
            <person name="Vee V."/>
            <person name="English A."/>
            <person name="Wang M."/>
            <person name="Skinner E."/>
            <person name="Han Y."/>
            <person name="Muzny D.M."/>
            <person name="Worley K.C."/>
            <person name="Gibbs R.A."/>
        </authorList>
    </citation>
    <scope>NUCLEOTIDE SEQUENCE</scope>
</reference>
<reference evidence="6" key="2">
    <citation type="submission" date="2021-01" db="UniProtKB">
        <authorList>
            <consortium name="EnsemblMetazoa"/>
        </authorList>
    </citation>
    <scope>IDENTIFICATION</scope>
</reference>